<evidence type="ECO:0000259" key="9">
    <source>
        <dbReference type="PROSITE" id="PS50928"/>
    </source>
</evidence>
<feature type="transmembrane region" description="Helical" evidence="7">
    <location>
        <begin position="49"/>
        <end position="71"/>
    </location>
</feature>
<proteinExistence type="inferred from homology"/>
<evidence type="ECO:0000256" key="7">
    <source>
        <dbReference type="RuleBase" id="RU363032"/>
    </source>
</evidence>
<dbReference type="Pfam" id="PF00528">
    <property type="entry name" value="BPD_transp_1"/>
    <property type="match status" value="1"/>
</dbReference>
<evidence type="ECO:0000256" key="1">
    <source>
        <dbReference type="ARBA" id="ARBA00004651"/>
    </source>
</evidence>
<name>A0A1N6NUN7_9MICO</name>
<keyword evidence="2 7" id="KW-0813">Transport</keyword>
<keyword evidence="6 7" id="KW-0472">Membrane</keyword>
<evidence type="ECO:0000256" key="5">
    <source>
        <dbReference type="ARBA" id="ARBA00022989"/>
    </source>
</evidence>
<evidence type="ECO:0000256" key="4">
    <source>
        <dbReference type="ARBA" id="ARBA00022692"/>
    </source>
</evidence>
<protein>
    <submittedName>
        <fullName evidence="10">Peptide/nickel transport system permease protein</fullName>
    </submittedName>
</protein>
<dbReference type="CDD" id="cd06261">
    <property type="entry name" value="TM_PBP2"/>
    <property type="match status" value="1"/>
</dbReference>
<dbReference type="InterPro" id="IPR050366">
    <property type="entry name" value="BP-dependent_transpt_permease"/>
</dbReference>
<comment type="similarity">
    <text evidence="7">Belongs to the binding-protein-dependent transport system permease family.</text>
</comment>
<evidence type="ECO:0000256" key="6">
    <source>
        <dbReference type="ARBA" id="ARBA00023136"/>
    </source>
</evidence>
<dbReference type="Proteomes" id="UP000186235">
    <property type="component" value="Unassembled WGS sequence"/>
</dbReference>
<dbReference type="InterPro" id="IPR035906">
    <property type="entry name" value="MetI-like_sf"/>
</dbReference>
<dbReference type="GO" id="GO:0005886">
    <property type="term" value="C:plasma membrane"/>
    <property type="evidence" value="ECO:0007669"/>
    <property type="project" value="UniProtKB-SubCell"/>
</dbReference>
<feature type="region of interest" description="Disordered" evidence="8">
    <location>
        <begin position="327"/>
        <end position="421"/>
    </location>
</feature>
<evidence type="ECO:0000256" key="8">
    <source>
        <dbReference type="SAM" id="MobiDB-lite"/>
    </source>
</evidence>
<dbReference type="PANTHER" id="PTHR43386">
    <property type="entry name" value="OLIGOPEPTIDE TRANSPORT SYSTEM PERMEASE PROTEIN APPC"/>
    <property type="match status" value="1"/>
</dbReference>
<evidence type="ECO:0000313" key="11">
    <source>
        <dbReference type="Proteomes" id="UP000186235"/>
    </source>
</evidence>
<organism evidence="10 11">
    <name type="scientific">Cellulosimicrobium aquatile</name>
    <dbReference type="NCBI Taxonomy" id="1612203"/>
    <lineage>
        <taxon>Bacteria</taxon>
        <taxon>Bacillati</taxon>
        <taxon>Actinomycetota</taxon>
        <taxon>Actinomycetes</taxon>
        <taxon>Micrococcales</taxon>
        <taxon>Promicromonosporaceae</taxon>
        <taxon>Cellulosimicrobium</taxon>
    </lineage>
</organism>
<dbReference type="EMBL" id="FTMI01000001">
    <property type="protein sequence ID" value="SIP95848.1"/>
    <property type="molecule type" value="Genomic_DNA"/>
</dbReference>
<gene>
    <name evidence="10" type="ORF">SAMN05518682_0745</name>
</gene>
<feature type="transmembrane region" description="Helical" evidence="7">
    <location>
        <begin position="242"/>
        <end position="267"/>
    </location>
</feature>
<feature type="transmembrane region" description="Helical" evidence="7">
    <location>
        <begin position="290"/>
        <end position="312"/>
    </location>
</feature>
<keyword evidence="4 7" id="KW-0812">Transmembrane</keyword>
<feature type="transmembrane region" description="Helical" evidence="7">
    <location>
        <begin position="149"/>
        <end position="173"/>
    </location>
</feature>
<keyword evidence="11" id="KW-1185">Reference proteome</keyword>
<evidence type="ECO:0000256" key="2">
    <source>
        <dbReference type="ARBA" id="ARBA00022448"/>
    </source>
</evidence>
<feature type="transmembrane region" description="Helical" evidence="7">
    <location>
        <begin position="117"/>
        <end position="142"/>
    </location>
</feature>
<evidence type="ECO:0000256" key="3">
    <source>
        <dbReference type="ARBA" id="ARBA00022475"/>
    </source>
</evidence>
<dbReference type="InterPro" id="IPR000515">
    <property type="entry name" value="MetI-like"/>
</dbReference>
<dbReference type="PROSITE" id="PS50928">
    <property type="entry name" value="ABC_TM1"/>
    <property type="match status" value="1"/>
</dbReference>
<comment type="subcellular location">
    <subcellularLocation>
        <location evidence="1 7">Cell membrane</location>
        <topology evidence="1 7">Multi-pass membrane protein</topology>
    </subcellularLocation>
</comment>
<reference evidence="11" key="1">
    <citation type="submission" date="2017-01" db="EMBL/GenBank/DDBJ databases">
        <authorList>
            <person name="Varghese N."/>
            <person name="Submissions S."/>
        </authorList>
    </citation>
    <scope>NUCLEOTIDE SEQUENCE [LARGE SCALE GENOMIC DNA]</scope>
    <source>
        <strain evidence="11">3bp</strain>
    </source>
</reference>
<dbReference type="PANTHER" id="PTHR43386:SF1">
    <property type="entry name" value="D,D-DIPEPTIDE TRANSPORT SYSTEM PERMEASE PROTEIN DDPC-RELATED"/>
    <property type="match status" value="1"/>
</dbReference>
<feature type="compositionally biased region" description="Basic and acidic residues" evidence="8">
    <location>
        <begin position="412"/>
        <end position="421"/>
    </location>
</feature>
<keyword evidence="5 7" id="KW-1133">Transmembrane helix</keyword>
<dbReference type="Gene3D" id="1.10.3720.10">
    <property type="entry name" value="MetI-like"/>
    <property type="match status" value="1"/>
</dbReference>
<sequence length="421" mass="43552">MVAETVVPAGPGTGGPVPVVVPERGRVAWWKRLPVVHQLRQSVGLQRGMLVTGLVITGLFLLTAALAPVLAPYGYSQLRTADGPFGAQQPPSAEHLLGTTVGGYDVLSRVIWGAQTALLVIVVAILASIVVGVLLGLVSGYFGGWADRLLVVVCDAIYAFPSLLLAILMAIVISGGQSSMWGGILAAAFSITVVFVPQYFRVTRAEVVRIKGEAFVDSARVLGTPHRRIMVRHVLRNSTRTLPLIVTLNASEAILTLAGLGFLGFGIEPTAAAEWGYDLNKAVSDVTSGIWWTALFPGLAIVLVVLGITLVGESLNDLADPRLRSRRASAEVSGDVAETSVVPGGTLTAGPGGLDAIEGAGSRSDELAATPGQRDPDAVGLDGRAGSTPDDDPPTGPATGPAAGPAPAPADAPHDETEDRR</sequence>
<dbReference type="AlphaFoldDB" id="A0A1N6NUN7"/>
<accession>A0A1N6NUN7</accession>
<dbReference type="GO" id="GO:0055085">
    <property type="term" value="P:transmembrane transport"/>
    <property type="evidence" value="ECO:0007669"/>
    <property type="project" value="InterPro"/>
</dbReference>
<keyword evidence="3" id="KW-1003">Cell membrane</keyword>
<feature type="transmembrane region" description="Helical" evidence="7">
    <location>
        <begin position="179"/>
        <end position="200"/>
    </location>
</feature>
<evidence type="ECO:0000313" key="10">
    <source>
        <dbReference type="EMBL" id="SIP95848.1"/>
    </source>
</evidence>
<dbReference type="SUPFAM" id="SSF161098">
    <property type="entry name" value="MetI-like"/>
    <property type="match status" value="1"/>
</dbReference>
<feature type="domain" description="ABC transmembrane type-1" evidence="9">
    <location>
        <begin position="114"/>
        <end position="312"/>
    </location>
</feature>